<dbReference type="EC" id="1.1.1.47" evidence="3"/>
<dbReference type="InterPro" id="IPR020904">
    <property type="entry name" value="Sc_DH/Rdtase_CS"/>
</dbReference>
<dbReference type="InterPro" id="IPR036291">
    <property type="entry name" value="NAD(P)-bd_dom_sf"/>
</dbReference>
<comment type="similarity">
    <text evidence="1">Belongs to the short-chain dehydrogenases/reductases (SDR) family.</text>
</comment>
<dbReference type="PANTHER" id="PTHR24321:SF8">
    <property type="entry name" value="ESTRADIOL 17-BETA-DEHYDROGENASE 8-RELATED"/>
    <property type="match status" value="1"/>
</dbReference>
<protein>
    <submittedName>
        <fullName evidence="3">Glucose 1-dehydrogenase</fullName>
        <ecNumber evidence="3">1.1.1.47</ecNumber>
    </submittedName>
</protein>
<dbReference type="SUPFAM" id="SSF51735">
    <property type="entry name" value="NAD(P)-binding Rossmann-fold domains"/>
    <property type="match status" value="1"/>
</dbReference>
<organism evidence="3 4">
    <name type="scientific">Paenibacillus lemnae</name>
    <dbReference type="NCBI Taxonomy" id="1330551"/>
    <lineage>
        <taxon>Bacteria</taxon>
        <taxon>Bacillati</taxon>
        <taxon>Bacillota</taxon>
        <taxon>Bacilli</taxon>
        <taxon>Bacillales</taxon>
        <taxon>Paenibacillaceae</taxon>
        <taxon>Paenibacillus</taxon>
    </lineage>
</organism>
<dbReference type="RefSeq" id="WP_169505162.1">
    <property type="nucleotide sequence ID" value="NZ_JABBPN010000009.1"/>
</dbReference>
<dbReference type="FunFam" id="3.40.50.720:FF:000084">
    <property type="entry name" value="Short-chain dehydrogenase reductase"/>
    <property type="match status" value="1"/>
</dbReference>
<gene>
    <name evidence="3" type="ORF">HII30_11445</name>
</gene>
<dbReference type="GO" id="GO:0047936">
    <property type="term" value="F:glucose 1-dehydrogenase [NAD(P)+] activity"/>
    <property type="evidence" value="ECO:0007669"/>
    <property type="project" value="UniProtKB-EC"/>
</dbReference>
<dbReference type="PROSITE" id="PS00061">
    <property type="entry name" value="ADH_SHORT"/>
    <property type="match status" value="1"/>
</dbReference>
<dbReference type="EMBL" id="JABBPN010000009">
    <property type="protein sequence ID" value="NMO96385.1"/>
    <property type="molecule type" value="Genomic_DNA"/>
</dbReference>
<sequence length="258" mass="27521">MRLQDKAAIITGAGGGLGRAAALKFAQEGAKLVLVDLNEEALQETIKYIQKANDSTEVYTVKADVTKEEDVKQYVQTAKERFGRIDAFFNNAGIEGQVAPLADYEPGQFDKVIAVNLKGVFLGLKYVLQVMKEQKYGHIVNTASSGGIIAAATFGGYVAAKHGVVGLTRNAAVEYAAEGINVNAICPGPINTDMIKHASVKWYPDNPQQYYDQITAGIPAGRLGEPEEVASLVSFLASDESSYINGTAIAIDGAMTIQ</sequence>
<evidence type="ECO:0000313" key="3">
    <source>
        <dbReference type="EMBL" id="NMO96385.1"/>
    </source>
</evidence>
<dbReference type="PRINTS" id="PR00081">
    <property type="entry name" value="GDHRDH"/>
</dbReference>
<evidence type="ECO:0000313" key="4">
    <source>
        <dbReference type="Proteomes" id="UP000565468"/>
    </source>
</evidence>
<comment type="caution">
    <text evidence="3">The sequence shown here is derived from an EMBL/GenBank/DDBJ whole genome shotgun (WGS) entry which is preliminary data.</text>
</comment>
<dbReference type="PRINTS" id="PR00080">
    <property type="entry name" value="SDRFAMILY"/>
</dbReference>
<proteinExistence type="inferred from homology"/>
<dbReference type="InterPro" id="IPR002347">
    <property type="entry name" value="SDR_fam"/>
</dbReference>
<reference evidence="3 4" key="1">
    <citation type="submission" date="2020-04" db="EMBL/GenBank/DDBJ databases">
        <title>Paenibacillus algicola sp. nov., a novel marine bacterium producing alginate lyase.</title>
        <authorList>
            <person name="Huang H."/>
        </authorList>
    </citation>
    <scope>NUCLEOTIDE SEQUENCE [LARGE SCALE GENOMIC DNA]</scope>
    <source>
        <strain evidence="3 4">L7-75</strain>
    </source>
</reference>
<keyword evidence="4" id="KW-1185">Reference proteome</keyword>
<dbReference type="Pfam" id="PF13561">
    <property type="entry name" value="adh_short_C2"/>
    <property type="match status" value="1"/>
</dbReference>
<evidence type="ECO:0000256" key="2">
    <source>
        <dbReference type="ARBA" id="ARBA00023002"/>
    </source>
</evidence>
<name>A0A848M6N6_PAELE</name>
<evidence type="ECO:0000256" key="1">
    <source>
        <dbReference type="ARBA" id="ARBA00006484"/>
    </source>
</evidence>
<dbReference type="Gene3D" id="3.40.50.720">
    <property type="entry name" value="NAD(P)-binding Rossmann-like Domain"/>
    <property type="match status" value="1"/>
</dbReference>
<dbReference type="GO" id="GO:0008206">
    <property type="term" value="P:bile acid metabolic process"/>
    <property type="evidence" value="ECO:0007669"/>
    <property type="project" value="UniProtKB-ARBA"/>
</dbReference>
<dbReference type="Proteomes" id="UP000565468">
    <property type="component" value="Unassembled WGS sequence"/>
</dbReference>
<dbReference type="NCBIfam" id="NF005559">
    <property type="entry name" value="PRK07231.1"/>
    <property type="match status" value="1"/>
</dbReference>
<dbReference type="AlphaFoldDB" id="A0A848M6N6"/>
<accession>A0A848M6N6</accession>
<dbReference type="PANTHER" id="PTHR24321">
    <property type="entry name" value="DEHYDROGENASES, SHORT CHAIN"/>
    <property type="match status" value="1"/>
</dbReference>
<keyword evidence="2 3" id="KW-0560">Oxidoreductase</keyword>